<dbReference type="PROSITE" id="PS01223">
    <property type="entry name" value="PROA"/>
    <property type="match status" value="1"/>
</dbReference>
<dbReference type="HAMAP" id="MF_00412">
    <property type="entry name" value="ProA"/>
    <property type="match status" value="1"/>
</dbReference>
<dbReference type="NCBIfam" id="TIGR00407">
    <property type="entry name" value="proA"/>
    <property type="match status" value="1"/>
</dbReference>
<dbReference type="RefSeq" id="WP_133143815.1">
    <property type="nucleotide sequence ID" value="NZ_CAACYJ010000002.1"/>
</dbReference>
<dbReference type="InterPro" id="IPR012134">
    <property type="entry name" value="Glu-5-SA_DH"/>
</dbReference>
<evidence type="ECO:0000256" key="6">
    <source>
        <dbReference type="ARBA" id="ARBA00049024"/>
    </source>
</evidence>
<evidence type="ECO:0000259" key="8">
    <source>
        <dbReference type="Pfam" id="PF00171"/>
    </source>
</evidence>
<organism evidence="9 10">
    <name type="scientific">Pseudomonas fragi</name>
    <dbReference type="NCBI Taxonomy" id="296"/>
    <lineage>
        <taxon>Bacteria</taxon>
        <taxon>Pseudomonadati</taxon>
        <taxon>Pseudomonadota</taxon>
        <taxon>Gammaproteobacteria</taxon>
        <taxon>Pseudomonadales</taxon>
        <taxon>Pseudomonadaceae</taxon>
        <taxon>Pseudomonas</taxon>
    </lineage>
</organism>
<dbReference type="Pfam" id="PF00171">
    <property type="entry name" value="Aldedh"/>
    <property type="match status" value="1"/>
</dbReference>
<comment type="subcellular location">
    <subcellularLocation>
        <location evidence="7">Cytoplasm</location>
    </subcellularLocation>
</comment>
<dbReference type="InterPro" id="IPR016161">
    <property type="entry name" value="Ald_DH/histidinol_DH"/>
</dbReference>
<dbReference type="InterPro" id="IPR000965">
    <property type="entry name" value="GPR_dom"/>
</dbReference>
<comment type="catalytic activity">
    <reaction evidence="6 7">
        <text>L-glutamate 5-semialdehyde + phosphate + NADP(+) = L-glutamyl 5-phosphate + NADPH + H(+)</text>
        <dbReference type="Rhea" id="RHEA:19541"/>
        <dbReference type="ChEBI" id="CHEBI:15378"/>
        <dbReference type="ChEBI" id="CHEBI:43474"/>
        <dbReference type="ChEBI" id="CHEBI:57783"/>
        <dbReference type="ChEBI" id="CHEBI:58066"/>
        <dbReference type="ChEBI" id="CHEBI:58274"/>
        <dbReference type="ChEBI" id="CHEBI:58349"/>
        <dbReference type="EC" id="1.2.1.41"/>
    </reaction>
</comment>
<dbReference type="EC" id="1.2.1.41" evidence="7"/>
<sequence>MTESVLDYMTRLGRAAREASRVIGRASTAQKNRALHGAAAALDAARLELVAANELDLAAGRANGLEPAMLERLALTPARIDSMIVGLRQVASLPDPIGAIRDMSYRPSGIQVGKMRVPLGVVGIIYESRPNVTIDAASLCLKSGNATILRGGSEAIHSNRAIAVCIQRGLAEAGLPPAVVQVVEVTDRAAVGALITMPEYVDVIVPRGGKGLIERVSRDAKVPVIKHLDGICHVYVSAHADLAKARRIAFNAKTYRYGICGAMETLLVDQAVAAEFLPAMAEQFRAKGVELRGCERTRELIDVVAATEDDWNTEYLDAILSIRIVEGLDQAIEHINHYGSHHTDSIVTEHQGDARRFMAEVDSSSVMLNTPTCFADGFEYGLGAEIGISTDKLHARGPVGLEGLTCEKYIVVGDGQLRGQEPV</sequence>
<dbReference type="UniPathway" id="UPA00098">
    <property type="reaction ID" value="UER00360"/>
</dbReference>
<comment type="similarity">
    <text evidence="7">Belongs to the gamma-glutamyl phosphate reductase family.</text>
</comment>
<evidence type="ECO:0000256" key="2">
    <source>
        <dbReference type="ARBA" id="ARBA00022605"/>
    </source>
</evidence>
<dbReference type="Proteomes" id="UP000330809">
    <property type="component" value="Unassembled WGS sequence"/>
</dbReference>
<feature type="domain" description="Aldehyde dehydrogenase" evidence="8">
    <location>
        <begin position="14"/>
        <end position="286"/>
    </location>
</feature>
<gene>
    <name evidence="9" type="primary">proA_1</name>
    <name evidence="7" type="synonym">proA</name>
    <name evidence="9" type="ORF">NCTC10754_00414</name>
</gene>
<dbReference type="SUPFAM" id="SSF53720">
    <property type="entry name" value="ALDH-like"/>
    <property type="match status" value="1"/>
</dbReference>
<keyword evidence="4 7" id="KW-0521">NADP</keyword>
<keyword evidence="2 7" id="KW-0028">Amino-acid biosynthesis</keyword>
<evidence type="ECO:0000256" key="3">
    <source>
        <dbReference type="ARBA" id="ARBA00022650"/>
    </source>
</evidence>
<keyword evidence="7" id="KW-0963">Cytoplasm</keyword>
<keyword evidence="5 7" id="KW-0560">Oxidoreductase</keyword>
<dbReference type="Gene3D" id="3.40.309.10">
    <property type="entry name" value="Aldehyde Dehydrogenase, Chain A, domain 2"/>
    <property type="match status" value="1"/>
</dbReference>
<dbReference type="GO" id="GO:0055129">
    <property type="term" value="P:L-proline biosynthetic process"/>
    <property type="evidence" value="ECO:0007669"/>
    <property type="project" value="UniProtKB-UniRule"/>
</dbReference>
<evidence type="ECO:0000256" key="7">
    <source>
        <dbReference type="HAMAP-Rule" id="MF_00412"/>
    </source>
</evidence>
<evidence type="ECO:0000313" key="10">
    <source>
        <dbReference type="Proteomes" id="UP000330809"/>
    </source>
</evidence>
<dbReference type="GO" id="GO:0005737">
    <property type="term" value="C:cytoplasm"/>
    <property type="evidence" value="ECO:0007669"/>
    <property type="project" value="UniProtKB-SubCell"/>
</dbReference>
<evidence type="ECO:0000256" key="5">
    <source>
        <dbReference type="ARBA" id="ARBA00023002"/>
    </source>
</evidence>
<evidence type="ECO:0000256" key="1">
    <source>
        <dbReference type="ARBA" id="ARBA00004985"/>
    </source>
</evidence>
<dbReference type="CDD" id="cd07079">
    <property type="entry name" value="ALDH_F18-19_ProA-GPR"/>
    <property type="match status" value="1"/>
</dbReference>
<dbReference type="GO" id="GO:0004350">
    <property type="term" value="F:glutamate-5-semialdehyde dehydrogenase activity"/>
    <property type="evidence" value="ECO:0007669"/>
    <property type="project" value="UniProtKB-UniRule"/>
</dbReference>
<dbReference type="GO" id="GO:0050661">
    <property type="term" value="F:NADP binding"/>
    <property type="evidence" value="ECO:0007669"/>
    <property type="project" value="InterPro"/>
</dbReference>
<dbReference type="FunFam" id="3.40.309.10:FF:000006">
    <property type="entry name" value="Gamma-glutamyl phosphate reductase"/>
    <property type="match status" value="1"/>
</dbReference>
<dbReference type="PANTHER" id="PTHR11063">
    <property type="entry name" value="GLUTAMATE SEMIALDEHYDE DEHYDROGENASE"/>
    <property type="match status" value="1"/>
</dbReference>
<dbReference type="InterPro" id="IPR015590">
    <property type="entry name" value="Aldehyde_DH_dom"/>
</dbReference>
<dbReference type="EMBL" id="CAACYJ010000002">
    <property type="protein sequence ID" value="VFB17893.1"/>
    <property type="molecule type" value="Genomic_DNA"/>
</dbReference>
<dbReference type="NCBIfam" id="NF001221">
    <property type="entry name" value="PRK00197.1"/>
    <property type="match status" value="1"/>
</dbReference>
<name>A0A449IEN1_PSEFR</name>
<protein>
    <recommendedName>
        <fullName evidence="7">Gamma-glutamyl phosphate reductase</fullName>
        <shortName evidence="7">GPR</shortName>
        <ecNumber evidence="7">1.2.1.41</ecNumber>
    </recommendedName>
    <alternativeName>
        <fullName evidence="7">Glutamate-5-semialdehyde dehydrogenase</fullName>
    </alternativeName>
    <alternativeName>
        <fullName evidence="7">Glutamyl-gamma-semialdehyde dehydrogenase</fullName>
        <shortName evidence="7">GSA dehydrogenase</shortName>
    </alternativeName>
</protein>
<dbReference type="InterPro" id="IPR016162">
    <property type="entry name" value="Ald_DH_N"/>
</dbReference>
<dbReference type="InterPro" id="IPR016163">
    <property type="entry name" value="Ald_DH_C"/>
</dbReference>
<comment type="pathway">
    <text evidence="1 7">Amino-acid biosynthesis; L-proline biosynthesis; L-glutamate 5-semialdehyde from L-glutamate: step 2/2.</text>
</comment>
<dbReference type="InterPro" id="IPR020593">
    <property type="entry name" value="G-glutamylP_reductase_CS"/>
</dbReference>
<dbReference type="PIRSF" id="PIRSF000151">
    <property type="entry name" value="GPR"/>
    <property type="match status" value="1"/>
</dbReference>
<comment type="function">
    <text evidence="7">Catalyzes the NADPH-dependent reduction of L-glutamate 5-phosphate into L-glutamate 5-semialdehyde and phosphate. The product spontaneously undergoes cyclization to form 1-pyrroline-5-carboxylate.</text>
</comment>
<keyword evidence="3 7" id="KW-0641">Proline biosynthesis</keyword>
<reference evidence="9 10" key="1">
    <citation type="submission" date="2019-02" db="EMBL/GenBank/DDBJ databases">
        <authorList>
            <consortium name="Pathogen Informatics"/>
        </authorList>
    </citation>
    <scope>NUCLEOTIDE SEQUENCE [LARGE SCALE GENOMIC DNA]</scope>
    <source>
        <strain evidence="9 10">3012STDY7103891</strain>
    </source>
</reference>
<dbReference type="Gene3D" id="3.40.605.10">
    <property type="entry name" value="Aldehyde Dehydrogenase, Chain A, domain 1"/>
    <property type="match status" value="1"/>
</dbReference>
<evidence type="ECO:0000256" key="4">
    <source>
        <dbReference type="ARBA" id="ARBA00022857"/>
    </source>
</evidence>
<dbReference type="PANTHER" id="PTHR11063:SF8">
    <property type="entry name" value="DELTA-1-PYRROLINE-5-CARBOXYLATE SYNTHASE"/>
    <property type="match status" value="1"/>
</dbReference>
<dbReference type="AlphaFoldDB" id="A0A449IEN1"/>
<proteinExistence type="inferred from homology"/>
<accession>A0A449IEN1</accession>
<evidence type="ECO:0000313" key="9">
    <source>
        <dbReference type="EMBL" id="VFB17893.1"/>
    </source>
</evidence>